<dbReference type="SMART" id="SM00388">
    <property type="entry name" value="HisKA"/>
    <property type="match status" value="1"/>
</dbReference>
<evidence type="ECO:0000313" key="12">
    <source>
        <dbReference type="Proteomes" id="UP000618952"/>
    </source>
</evidence>
<dbReference type="Pfam" id="PF00512">
    <property type="entry name" value="HisKA"/>
    <property type="match status" value="1"/>
</dbReference>
<dbReference type="SUPFAM" id="SSF52172">
    <property type="entry name" value="CheY-like"/>
    <property type="match status" value="1"/>
</dbReference>
<proteinExistence type="predicted"/>
<dbReference type="InterPro" id="IPR013783">
    <property type="entry name" value="Ig-like_fold"/>
</dbReference>
<dbReference type="SMART" id="SM00342">
    <property type="entry name" value="HTH_ARAC"/>
    <property type="match status" value="1"/>
</dbReference>
<dbReference type="SUPFAM" id="SSF47384">
    <property type="entry name" value="Homodimeric domain of signal transducing histidine kinase"/>
    <property type="match status" value="1"/>
</dbReference>
<dbReference type="InterPro" id="IPR001789">
    <property type="entry name" value="Sig_transdc_resp-reg_receiver"/>
</dbReference>
<dbReference type="PROSITE" id="PS50109">
    <property type="entry name" value="HIS_KIN"/>
    <property type="match status" value="1"/>
</dbReference>
<dbReference type="SUPFAM" id="SSF50998">
    <property type="entry name" value="Quinoprotein alcohol dehydrogenase-like"/>
    <property type="match status" value="1"/>
</dbReference>
<keyword evidence="3 6" id="KW-0597">Phosphoprotein</keyword>
<evidence type="ECO:0000256" key="3">
    <source>
        <dbReference type="ARBA" id="ARBA00022553"/>
    </source>
</evidence>
<accession>A0ABR7QM34</accession>
<evidence type="ECO:0000256" key="7">
    <source>
        <dbReference type="SAM" id="Phobius"/>
    </source>
</evidence>
<dbReference type="InterPro" id="IPR003661">
    <property type="entry name" value="HisK_dim/P_dom"/>
</dbReference>
<comment type="catalytic activity">
    <reaction evidence="1">
        <text>ATP + protein L-histidine = ADP + protein N-phospho-L-histidine.</text>
        <dbReference type="EC" id="2.7.13.3"/>
    </reaction>
</comment>
<evidence type="ECO:0000256" key="6">
    <source>
        <dbReference type="PROSITE-ProRule" id="PRU00169"/>
    </source>
</evidence>
<feature type="domain" description="Response regulatory" evidence="10">
    <location>
        <begin position="1107"/>
        <end position="1222"/>
    </location>
</feature>
<dbReference type="Gene3D" id="2.130.10.10">
    <property type="entry name" value="YVTN repeat-like/Quinoprotein amine dehydrogenase"/>
    <property type="match status" value="2"/>
</dbReference>
<sequence length="1352" mass="154521">MKGIISHIILYIFSIWGLFSQTIQFEHYNDANGLSHNSVRHIVQDKNGFLWLGTFSGLNRFDGYQIKSFMSSSSVANTIPNDDITALEYDEESNNLWIGTRNGLTLLDIDTQEFTTFLPNAKDAHSLQDHEIRSVHIDRFNQIWVGTKNKGLFVYHQDQHIFEKIELQGFEYIKEIFEDSKGQLWIGSYGTAGVAKITLDNVGNPVKIDTYTLNVPNSKEINPYVNFIYQNSNLDIFVGSRQGLYKFNEESNQFTNLYIKDVKTRDKLGPYFISIARAPDGKYWLGTLGGILVVDNLEDITEENYEWYYSELSNSDSLIDDLVYELYFDELGLLWIGTENGLDKYDPFSNQFRVNKGISKYLDNQVPRIRGFSKTFDDKVIVATRHNGLFVVEDDNSCSSCQRVLSLHQSGHDIASIFSTNGIIFYCGLWNGKILIYDYPANTSKVVEIGLGTAPILAFANLGNNQMAIGSHGEGSIIFNTELDLPEKSEGILLSSREINQIAVDSIGSLWYATQTGIIKYDPLTNKAKVYNPNLEGKTGLSHGNVSDVAIDRSGNIWAATRKGLDYYDSSLDNFIPVMEPKDLNGTWITNVVTDNKDHLWLNMNNNRLARYNTVSKELNMYYTDSGNRLDIFSSRGFYYASDDHMYLAGKDGIISFSPKNLKDNDKSPPPVITDIRIQNNEIEVGDVLNDQLILKEDINKGRTLILEHDNKNFSLTFSHPSYTNERFNKYSYRLVGFDNQWTTVDIRQRTVQYTNLFFGDYGFEVRAMNSHGVWSPISTYNIKILPPFWLTYKALLLALLVISVVFYFVRKQIRARLILKQELLLEKVKRERDEKLNNEKLKFFTNISHELRTPLTLILGPAKQLIEEGKESGNQFQQSRFNLIHQNANRLLNLVNQVLDFRRAQSGELLLKVTKTNIFQRTTNTFRSFQELADDKKINFNIVCDNQDIEGYLDWDKYDKILYNLLSNALKFTHKYGHVDLFVNTHRENNQQKLVVEVSDDGIGIPKESQAKIFSRFFQASNSKENNTGSGIGLSLVKALVELHKGTIEVESELEKGSTFTLKIPISKKAYLEDEIFEVVKPDTPEASPQLITAKKIIQSTHLKERILIIEDNVELRNYLVEYLSDHYKVFEAENGKVGLEQCRKVKPVLCIADIMMPEMDGLEFCKILKNDDDISHVPVILLTALSDSDDKIRGYSSGADGYLVKPFEPSLLKTRIENIIKSRMELKNKFSGEVESEVTTLTHSPADELFMEKLTQLIEDDMSNLELNTSFLCHELGMSSSKLYRKIKEITDLAPNEFIRTIRLKKAAHLLNTKKYNVSEVTGLVGFNDPLYFSRCFKKQFGYPPSNLIK</sequence>
<dbReference type="Gene3D" id="3.40.50.2300">
    <property type="match status" value="1"/>
</dbReference>
<dbReference type="Gene3D" id="2.60.40.10">
    <property type="entry name" value="Immunoglobulins"/>
    <property type="match status" value="1"/>
</dbReference>
<dbReference type="Pfam" id="PF02518">
    <property type="entry name" value="HATPase_c"/>
    <property type="match status" value="1"/>
</dbReference>
<dbReference type="InterPro" id="IPR015943">
    <property type="entry name" value="WD40/YVTN_repeat-like_dom_sf"/>
</dbReference>
<keyword evidence="5" id="KW-0804">Transcription</keyword>
<evidence type="ECO:0000259" key="10">
    <source>
        <dbReference type="PROSITE" id="PS50110"/>
    </source>
</evidence>
<dbReference type="EC" id="2.7.13.3" evidence="2"/>
<dbReference type="Pfam" id="PF00072">
    <property type="entry name" value="Response_reg"/>
    <property type="match status" value="1"/>
</dbReference>
<dbReference type="PANTHER" id="PTHR43547:SF2">
    <property type="entry name" value="HYBRID SIGNAL TRANSDUCTION HISTIDINE KINASE C"/>
    <property type="match status" value="1"/>
</dbReference>
<keyword evidence="4" id="KW-0805">Transcription regulation</keyword>
<keyword evidence="7" id="KW-1133">Transmembrane helix</keyword>
<dbReference type="InterPro" id="IPR011123">
    <property type="entry name" value="Y_Y_Y"/>
</dbReference>
<feature type="modified residue" description="4-aspartylphosphate" evidence="6">
    <location>
        <position position="1155"/>
    </location>
</feature>
<dbReference type="InterPro" id="IPR003594">
    <property type="entry name" value="HATPase_dom"/>
</dbReference>
<gene>
    <name evidence="11" type="ORF">H4O18_08835</name>
</gene>
<dbReference type="SUPFAM" id="SSF55874">
    <property type="entry name" value="ATPase domain of HSP90 chaperone/DNA topoisomerase II/histidine kinase"/>
    <property type="match status" value="1"/>
</dbReference>
<dbReference type="InterPro" id="IPR036890">
    <property type="entry name" value="HATPase_C_sf"/>
</dbReference>
<dbReference type="InterPro" id="IPR009057">
    <property type="entry name" value="Homeodomain-like_sf"/>
</dbReference>
<organism evidence="11 12">
    <name type="scientific">Arenibacter arenosicollis</name>
    <dbReference type="NCBI Taxonomy" id="2762274"/>
    <lineage>
        <taxon>Bacteria</taxon>
        <taxon>Pseudomonadati</taxon>
        <taxon>Bacteroidota</taxon>
        <taxon>Flavobacteriia</taxon>
        <taxon>Flavobacteriales</taxon>
        <taxon>Flavobacteriaceae</taxon>
        <taxon>Arenibacter</taxon>
    </lineage>
</organism>
<dbReference type="InterPro" id="IPR011047">
    <property type="entry name" value="Quinoprotein_ADH-like_sf"/>
</dbReference>
<dbReference type="RefSeq" id="WP_187583607.1">
    <property type="nucleotide sequence ID" value="NZ_JACLHY010000007.1"/>
</dbReference>
<dbReference type="Gene3D" id="1.10.287.130">
    <property type="match status" value="1"/>
</dbReference>
<evidence type="ECO:0000259" key="9">
    <source>
        <dbReference type="PROSITE" id="PS50109"/>
    </source>
</evidence>
<protein>
    <recommendedName>
        <fullName evidence="2">histidine kinase</fullName>
        <ecNumber evidence="2">2.7.13.3</ecNumber>
    </recommendedName>
</protein>
<feature type="transmembrane region" description="Helical" evidence="7">
    <location>
        <begin position="790"/>
        <end position="810"/>
    </location>
</feature>
<evidence type="ECO:0000256" key="4">
    <source>
        <dbReference type="ARBA" id="ARBA00023015"/>
    </source>
</evidence>
<dbReference type="SUPFAM" id="SSF46689">
    <property type="entry name" value="Homeodomain-like"/>
    <property type="match status" value="1"/>
</dbReference>
<dbReference type="SMART" id="SM00387">
    <property type="entry name" value="HATPase_c"/>
    <property type="match status" value="1"/>
</dbReference>
<evidence type="ECO:0000313" key="11">
    <source>
        <dbReference type="EMBL" id="MBC8768094.1"/>
    </source>
</evidence>
<dbReference type="CDD" id="cd17574">
    <property type="entry name" value="REC_OmpR"/>
    <property type="match status" value="1"/>
</dbReference>
<reference evidence="11 12" key="1">
    <citation type="submission" date="2020-08" db="EMBL/GenBank/DDBJ databases">
        <title>Arenibacter gaetbuli sp. nov., isolated from a sand dune.</title>
        <authorList>
            <person name="Park S."/>
            <person name="Yoon J.-H."/>
        </authorList>
    </citation>
    <scope>NUCLEOTIDE SEQUENCE [LARGE SCALE GENOMIC DNA]</scope>
    <source>
        <strain evidence="11 12">BSSL-BM3</strain>
    </source>
</reference>
<dbReference type="InterPro" id="IPR036097">
    <property type="entry name" value="HisK_dim/P_sf"/>
</dbReference>
<dbReference type="InterPro" id="IPR004358">
    <property type="entry name" value="Sig_transdc_His_kin-like_C"/>
</dbReference>
<dbReference type="InterPro" id="IPR018060">
    <property type="entry name" value="HTH_AraC"/>
</dbReference>
<feature type="domain" description="Histidine kinase" evidence="9">
    <location>
        <begin position="847"/>
        <end position="1069"/>
    </location>
</feature>
<keyword evidence="7" id="KW-0812">Transmembrane</keyword>
<dbReference type="Gene3D" id="1.10.10.60">
    <property type="entry name" value="Homeodomain-like"/>
    <property type="match status" value="1"/>
</dbReference>
<evidence type="ECO:0000259" key="8">
    <source>
        <dbReference type="PROSITE" id="PS01124"/>
    </source>
</evidence>
<dbReference type="InterPro" id="IPR005467">
    <property type="entry name" value="His_kinase_dom"/>
</dbReference>
<dbReference type="EMBL" id="JACLHY010000007">
    <property type="protein sequence ID" value="MBC8768094.1"/>
    <property type="molecule type" value="Genomic_DNA"/>
</dbReference>
<name>A0ABR7QM34_9FLAO</name>
<comment type="caution">
    <text evidence="11">The sequence shown here is derived from an EMBL/GenBank/DDBJ whole genome shotgun (WGS) entry which is preliminary data.</text>
</comment>
<dbReference type="PROSITE" id="PS01124">
    <property type="entry name" value="HTH_ARAC_FAMILY_2"/>
    <property type="match status" value="1"/>
</dbReference>
<dbReference type="CDD" id="cd16922">
    <property type="entry name" value="HATPase_EvgS-ArcB-TorS-like"/>
    <property type="match status" value="1"/>
</dbReference>
<dbReference type="CDD" id="cd00082">
    <property type="entry name" value="HisKA"/>
    <property type="match status" value="1"/>
</dbReference>
<dbReference type="Pfam" id="PF07494">
    <property type="entry name" value="Reg_prop"/>
    <property type="match status" value="1"/>
</dbReference>
<dbReference type="PANTHER" id="PTHR43547">
    <property type="entry name" value="TWO-COMPONENT HISTIDINE KINASE"/>
    <property type="match status" value="1"/>
</dbReference>
<keyword evidence="12" id="KW-1185">Reference proteome</keyword>
<dbReference type="SUPFAM" id="SSF63829">
    <property type="entry name" value="Calcium-dependent phosphotriesterase"/>
    <property type="match status" value="1"/>
</dbReference>
<feature type="domain" description="HTH araC/xylS-type" evidence="8">
    <location>
        <begin position="1254"/>
        <end position="1352"/>
    </location>
</feature>
<evidence type="ECO:0000256" key="2">
    <source>
        <dbReference type="ARBA" id="ARBA00012438"/>
    </source>
</evidence>
<dbReference type="Pfam" id="PF07495">
    <property type="entry name" value="Y_Y_Y"/>
    <property type="match status" value="1"/>
</dbReference>
<evidence type="ECO:0000256" key="5">
    <source>
        <dbReference type="ARBA" id="ARBA00023163"/>
    </source>
</evidence>
<dbReference type="PROSITE" id="PS50110">
    <property type="entry name" value="RESPONSE_REGULATORY"/>
    <property type="match status" value="1"/>
</dbReference>
<dbReference type="Gene3D" id="3.30.565.10">
    <property type="entry name" value="Histidine kinase-like ATPase, C-terminal domain"/>
    <property type="match status" value="1"/>
</dbReference>
<dbReference type="PRINTS" id="PR00344">
    <property type="entry name" value="BCTRLSENSOR"/>
</dbReference>
<dbReference type="InterPro" id="IPR011110">
    <property type="entry name" value="Reg_prop"/>
</dbReference>
<dbReference type="Proteomes" id="UP000618952">
    <property type="component" value="Unassembled WGS sequence"/>
</dbReference>
<dbReference type="InterPro" id="IPR011006">
    <property type="entry name" value="CheY-like_superfamily"/>
</dbReference>
<dbReference type="Pfam" id="PF12833">
    <property type="entry name" value="HTH_18"/>
    <property type="match status" value="1"/>
</dbReference>
<dbReference type="SMART" id="SM00448">
    <property type="entry name" value="REC"/>
    <property type="match status" value="1"/>
</dbReference>
<keyword evidence="7" id="KW-0472">Membrane</keyword>
<evidence type="ECO:0000256" key="1">
    <source>
        <dbReference type="ARBA" id="ARBA00000085"/>
    </source>
</evidence>